<name>A0A6B3KQW8_XANEU</name>
<dbReference type="InterPro" id="IPR001789">
    <property type="entry name" value="Sig_transdc_resp-reg_receiver"/>
</dbReference>
<dbReference type="PROSITE" id="PS50110">
    <property type="entry name" value="RESPONSE_REGULATORY"/>
    <property type="match status" value="1"/>
</dbReference>
<feature type="non-terminal residue" evidence="3">
    <location>
        <position position="1"/>
    </location>
</feature>
<evidence type="ECO:0000256" key="1">
    <source>
        <dbReference type="PROSITE-ProRule" id="PRU00169"/>
    </source>
</evidence>
<dbReference type="GO" id="GO:0000160">
    <property type="term" value="P:phosphorelay signal transduction system"/>
    <property type="evidence" value="ECO:0007669"/>
    <property type="project" value="InterPro"/>
</dbReference>
<organism evidence="3">
    <name type="scientific">Xanthomonas euvesicatoria</name>
    <dbReference type="NCBI Taxonomy" id="456327"/>
    <lineage>
        <taxon>Bacteria</taxon>
        <taxon>Pseudomonadati</taxon>
        <taxon>Pseudomonadota</taxon>
        <taxon>Gammaproteobacteria</taxon>
        <taxon>Lysobacterales</taxon>
        <taxon>Lysobacteraceae</taxon>
        <taxon>Xanthomonas</taxon>
    </lineage>
</organism>
<feature type="non-terminal residue" evidence="3">
    <location>
        <position position="82"/>
    </location>
</feature>
<dbReference type="Gene3D" id="3.40.50.2300">
    <property type="match status" value="1"/>
</dbReference>
<evidence type="ECO:0000313" key="3">
    <source>
        <dbReference type="EMBL" id="NEK75179.1"/>
    </source>
</evidence>
<reference evidence="3" key="1">
    <citation type="submission" date="2019-11" db="EMBL/GenBank/DDBJ databases">
        <title>Genome-resolved metagenomics to study the prevalence of co-infection and intraspecific heterogeneity among plant pathogen metapopulations.</title>
        <authorList>
            <person name="Newberry E."/>
            <person name="Bhandari R."/>
            <person name="Kemble J."/>
            <person name="Sikora E."/>
            <person name="Potnis N."/>
        </authorList>
    </citation>
    <scope>NUCLEOTIDE SEQUENCE</scope>
    <source>
        <strain evidence="3">Xe_Pep_Tuscaloosa_18b</strain>
    </source>
</reference>
<accession>A0A6B3KQW8</accession>
<dbReference type="Pfam" id="PF00072">
    <property type="entry name" value="Response_reg"/>
    <property type="match status" value="1"/>
</dbReference>
<dbReference type="AlphaFoldDB" id="A0A6B3KQW8"/>
<sequence>ARRLRRLPSHRDIPIILITIVGDEPIRQAALEAGVIDFLVKPIRPRELRARCANLLQLRQQSESVKQRALSLEQRLLASMNE</sequence>
<dbReference type="EMBL" id="JAAGYV010000345">
    <property type="protein sequence ID" value="NEK75179.1"/>
    <property type="molecule type" value="Genomic_DNA"/>
</dbReference>
<gene>
    <name evidence="3" type="ORF">G3W62_20890</name>
</gene>
<evidence type="ECO:0000259" key="2">
    <source>
        <dbReference type="PROSITE" id="PS50110"/>
    </source>
</evidence>
<dbReference type="InterPro" id="IPR011006">
    <property type="entry name" value="CheY-like_superfamily"/>
</dbReference>
<feature type="domain" description="Response regulatory" evidence="2">
    <location>
        <begin position="1"/>
        <end position="56"/>
    </location>
</feature>
<proteinExistence type="predicted"/>
<protein>
    <submittedName>
        <fullName evidence="3">Response regulator</fullName>
    </submittedName>
</protein>
<dbReference type="SUPFAM" id="SSF52172">
    <property type="entry name" value="CheY-like"/>
    <property type="match status" value="1"/>
</dbReference>
<comment type="caution">
    <text evidence="3">The sequence shown here is derived from an EMBL/GenBank/DDBJ whole genome shotgun (WGS) entry which is preliminary data.</text>
</comment>
<comment type="caution">
    <text evidence="1">Lacks conserved residue(s) required for the propagation of feature annotation.</text>
</comment>